<organism evidence="3">
    <name type="scientific">Limosilactobacillus allomucosae</name>
    <dbReference type="NCBI Taxonomy" id="3142938"/>
    <lineage>
        <taxon>Bacteria</taxon>
        <taxon>Bacillati</taxon>
        <taxon>Bacillota</taxon>
        <taxon>Bacilli</taxon>
        <taxon>Lactobacillales</taxon>
        <taxon>Lactobacillaceae</taxon>
        <taxon>Limosilactobacillus</taxon>
    </lineage>
</organism>
<accession>A0AAU7C4Y5</accession>
<gene>
    <name evidence="2" type="ORF">AAVZ08_05105</name>
    <name evidence="3" type="ORF">ABC765_05175</name>
</gene>
<sequence>MIFNRLKMLLSERELSITQVAKDTGLSRTTLTYMIQNNSKGIQLATLNQLCQYLHVQPKDLLEYYPFDLHCEFNRDQDKVTVAAAILENGQVIQSAQISGKITNITCRIAYSDLELHFANYFSQLSVFAKTLMKNDFVALAGKELGCSIELR</sequence>
<dbReference type="AlphaFoldDB" id="A0AAU7C4Y5"/>
<evidence type="ECO:0000313" key="2">
    <source>
        <dbReference type="EMBL" id="MEO5285979.1"/>
    </source>
</evidence>
<dbReference type="KEGG" id="lalo:ABC765_05175"/>
<protein>
    <submittedName>
        <fullName evidence="3">Helix-turn-helix transcriptional regulator</fullName>
    </submittedName>
</protein>
<keyword evidence="4" id="KW-1185">Reference proteome</keyword>
<reference evidence="3" key="1">
    <citation type="submission" date="2024-04" db="EMBL/GenBank/DDBJ databases">
        <title>Limosilactobacillus allomucosae sp. nov., a novel species isolated from wild boar faecal samples as a potential probiotics for domestic pigs.</title>
        <authorList>
            <person name="Chen B."/>
        </authorList>
    </citation>
    <scope>NUCLEOTIDE SEQUENCE</scope>
    <source>
        <strain evidence="3">WILCCON 0051</strain>
    </source>
</reference>
<dbReference type="InterPro" id="IPR001387">
    <property type="entry name" value="Cro/C1-type_HTH"/>
</dbReference>
<dbReference type="Gene3D" id="1.10.260.40">
    <property type="entry name" value="lambda repressor-like DNA-binding domains"/>
    <property type="match status" value="1"/>
</dbReference>
<proteinExistence type="predicted"/>
<evidence type="ECO:0000313" key="3">
    <source>
        <dbReference type="EMBL" id="XBG96480.1"/>
    </source>
</evidence>
<dbReference type="PANTHER" id="PTHR37301">
    <property type="entry name" value="DNA-BINDING PROTEIN-RELATED"/>
    <property type="match status" value="1"/>
</dbReference>
<dbReference type="InterPro" id="IPR010982">
    <property type="entry name" value="Lambda_DNA-bd_dom_sf"/>
</dbReference>
<dbReference type="RefSeq" id="WP_270359955.1">
    <property type="nucleotide sequence ID" value="NZ_CP154878.1"/>
</dbReference>
<name>A0AAU7C4Y5_9LACO</name>
<evidence type="ECO:0000259" key="1">
    <source>
        <dbReference type="PROSITE" id="PS50943"/>
    </source>
</evidence>
<reference evidence="2 4" key="2">
    <citation type="submission" date="2024-04" db="EMBL/GenBank/DDBJ databases">
        <title>Limosilactobacillus allomucosae sp. nov., a novel species isolated from wild boar faecal samples as potential probiotics for domestic pigs.</title>
        <authorList>
            <person name="Chen B."/>
        </authorList>
    </citation>
    <scope>NUCLEOTIDE SEQUENCE [LARGE SCALE GENOMIC DNA]</scope>
    <source>
        <strain evidence="2 4">WILCCON 0055</strain>
    </source>
</reference>
<dbReference type="PANTHER" id="PTHR37301:SF1">
    <property type="entry name" value="DNA-BINDING PROTEIN"/>
    <property type="match status" value="1"/>
</dbReference>
<dbReference type="Pfam" id="PF13443">
    <property type="entry name" value="HTH_26"/>
    <property type="match status" value="1"/>
</dbReference>
<dbReference type="EMBL" id="JBCNVT010000001">
    <property type="protein sequence ID" value="MEO5285979.1"/>
    <property type="molecule type" value="Genomic_DNA"/>
</dbReference>
<dbReference type="Proteomes" id="UP001456307">
    <property type="component" value="Unassembled WGS sequence"/>
</dbReference>
<dbReference type="CDD" id="cd00093">
    <property type="entry name" value="HTH_XRE"/>
    <property type="match status" value="1"/>
</dbReference>
<evidence type="ECO:0000313" key="4">
    <source>
        <dbReference type="Proteomes" id="UP001456307"/>
    </source>
</evidence>
<dbReference type="EMBL" id="CP154878">
    <property type="protein sequence ID" value="XBG96480.1"/>
    <property type="molecule type" value="Genomic_DNA"/>
</dbReference>
<dbReference type="SUPFAM" id="SSF47413">
    <property type="entry name" value="lambda repressor-like DNA-binding domains"/>
    <property type="match status" value="1"/>
</dbReference>
<dbReference type="GO" id="GO:0003677">
    <property type="term" value="F:DNA binding"/>
    <property type="evidence" value="ECO:0007669"/>
    <property type="project" value="InterPro"/>
</dbReference>
<feature type="domain" description="HTH cro/C1-type" evidence="1">
    <location>
        <begin position="6"/>
        <end position="61"/>
    </location>
</feature>
<dbReference type="SMART" id="SM00530">
    <property type="entry name" value="HTH_XRE"/>
    <property type="match status" value="1"/>
</dbReference>
<dbReference type="PROSITE" id="PS50943">
    <property type="entry name" value="HTH_CROC1"/>
    <property type="match status" value="1"/>
</dbReference>